<feature type="compositionally biased region" description="Pro residues" evidence="1">
    <location>
        <begin position="247"/>
        <end position="260"/>
    </location>
</feature>
<dbReference type="PANTHER" id="PTHR38698:SF1">
    <property type="entry name" value="FUNGAL PROTEIN"/>
    <property type="match status" value="1"/>
</dbReference>
<organism evidence="2 3">
    <name type="scientific">Pyricularia oryzae</name>
    <name type="common">Rice blast fungus</name>
    <name type="synonym">Magnaporthe oryzae</name>
    <dbReference type="NCBI Taxonomy" id="318829"/>
    <lineage>
        <taxon>Eukaryota</taxon>
        <taxon>Fungi</taxon>
        <taxon>Dikarya</taxon>
        <taxon>Ascomycota</taxon>
        <taxon>Pezizomycotina</taxon>
        <taxon>Sordariomycetes</taxon>
        <taxon>Sordariomycetidae</taxon>
        <taxon>Magnaporthales</taxon>
        <taxon>Pyriculariaceae</taxon>
        <taxon>Pyricularia</taxon>
    </lineage>
</organism>
<dbReference type="Pfam" id="PF17104">
    <property type="entry name" value="YBL010C_LAA2"/>
    <property type="match status" value="1"/>
</dbReference>
<name>A0A4P7N4D7_PYROR</name>
<accession>A0A4P7N4D7</accession>
<protein>
    <submittedName>
        <fullName evidence="2">Uncharacterized protein</fullName>
    </submittedName>
</protein>
<proteinExistence type="predicted"/>
<dbReference type="PANTHER" id="PTHR38698">
    <property type="entry name" value="EXPRESSED PROTEIN"/>
    <property type="match status" value="1"/>
</dbReference>
<evidence type="ECO:0000313" key="2">
    <source>
        <dbReference type="EMBL" id="QBZ56412.1"/>
    </source>
</evidence>
<feature type="compositionally biased region" description="Basic and acidic residues" evidence="1">
    <location>
        <begin position="132"/>
        <end position="162"/>
    </location>
</feature>
<feature type="region of interest" description="Disordered" evidence="1">
    <location>
        <begin position="1"/>
        <end position="266"/>
    </location>
</feature>
<feature type="compositionally biased region" description="Low complexity" evidence="1">
    <location>
        <begin position="184"/>
        <end position="202"/>
    </location>
</feature>
<sequence length="506" mass="53819">MAGGDDTLAPPAKTKIQDPGAHELESESDDHFSDAQSAPSEAGSESPKLPKTRVEKVDNEPSFGEVPGTEAYQKRASDAEPDEIAVASDSSSAIAGPEDRKQDDASSEKPQVPLTVVEEIVDSAGSITHSGTHYESDAVPDRVVKVDGSESDEAKSSSKDGAIDTPVAASLPSPPAEPEDTPQSPSKAAASASFEESGSATAPEEEDNDDDGDFGDDFDDFEEGGGDGDDDFGDFDDGFQEPVAPEDAPPPVAAPPPPAPGYTLSFPVPDFEGLDADAVVATAEPYLNAIYPPDDDDVVVTHSYSTDNPIFQTPRSASLWAQLVAPPPLQPPDWIRSRIRRLFLVSLGVPVDLDEILPASKQKKLVLPSLNRTGSPRTSTDSRNITRLKQEAGASTTSLDSQGNKKPRPSGDAAASSSTARKKNEPVEPELDLVPARQLCMTTDEALDGMTDGELQEHVAKLQAIEGSAKELLEYWQKRTDEKIGDREAFEGVIESLVKHARKVRK</sequence>
<dbReference type="Proteomes" id="UP000294847">
    <property type="component" value="Chromosome 2"/>
</dbReference>
<feature type="compositionally biased region" description="Polar residues" evidence="1">
    <location>
        <begin position="370"/>
        <end position="404"/>
    </location>
</feature>
<feature type="compositionally biased region" description="Acidic residues" evidence="1">
    <location>
        <begin position="203"/>
        <end position="239"/>
    </location>
</feature>
<gene>
    <name evidence="2" type="ORF">PoMZ_01318</name>
</gene>
<dbReference type="AlphaFoldDB" id="A0A4P7N4D7"/>
<dbReference type="InterPro" id="IPR031355">
    <property type="entry name" value="YBL010C/LAA2-like"/>
</dbReference>
<feature type="region of interest" description="Disordered" evidence="1">
    <location>
        <begin position="368"/>
        <end position="432"/>
    </location>
</feature>
<feature type="compositionally biased region" description="Basic and acidic residues" evidence="1">
    <location>
        <begin position="97"/>
        <end position="107"/>
    </location>
</feature>
<evidence type="ECO:0000256" key="1">
    <source>
        <dbReference type="SAM" id="MobiDB-lite"/>
    </source>
</evidence>
<dbReference type="EMBL" id="CP034205">
    <property type="protein sequence ID" value="QBZ56412.1"/>
    <property type="molecule type" value="Genomic_DNA"/>
</dbReference>
<feature type="compositionally biased region" description="Basic and acidic residues" evidence="1">
    <location>
        <begin position="20"/>
        <end position="33"/>
    </location>
</feature>
<reference evidence="2 3" key="1">
    <citation type="journal article" date="2019" name="Mol. Biol. Evol.">
        <title>Blast fungal genomes show frequent chromosomal changes, gene gains and losses, and effector gene turnover.</title>
        <authorList>
            <person name="Gomez Luciano L.B."/>
            <person name="Jason Tsai I."/>
            <person name="Chuma I."/>
            <person name="Tosa Y."/>
            <person name="Chen Y.H."/>
            <person name="Li J.Y."/>
            <person name="Li M.Y."/>
            <person name="Jade Lu M.Y."/>
            <person name="Nakayashiki H."/>
            <person name="Li W.H."/>
        </authorList>
    </citation>
    <scope>NUCLEOTIDE SEQUENCE [LARGE SCALE GENOMIC DNA]</scope>
    <source>
        <strain evidence="2">MZ5-1-6</strain>
    </source>
</reference>
<evidence type="ECO:0000313" key="3">
    <source>
        <dbReference type="Proteomes" id="UP000294847"/>
    </source>
</evidence>
<feature type="compositionally biased region" description="Low complexity" evidence="1">
    <location>
        <begin position="84"/>
        <end position="95"/>
    </location>
</feature>